<evidence type="ECO:0000256" key="4">
    <source>
        <dbReference type="SAM" id="Coils"/>
    </source>
</evidence>
<evidence type="ECO:0000256" key="2">
    <source>
        <dbReference type="ARBA" id="ARBA00029447"/>
    </source>
</evidence>
<evidence type="ECO:0000256" key="1">
    <source>
        <dbReference type="ARBA" id="ARBA00023224"/>
    </source>
</evidence>
<dbReference type="PROSITE" id="PS50111">
    <property type="entry name" value="CHEMOTAXIS_TRANSDUC_2"/>
    <property type="match status" value="1"/>
</dbReference>
<dbReference type="SMART" id="SM00304">
    <property type="entry name" value="HAMP"/>
    <property type="match status" value="1"/>
</dbReference>
<dbReference type="Proteomes" id="UP000518887">
    <property type="component" value="Unassembled WGS sequence"/>
</dbReference>
<keyword evidence="5" id="KW-1133">Transmembrane helix</keyword>
<dbReference type="PANTHER" id="PTHR32089:SF112">
    <property type="entry name" value="LYSOZYME-LIKE PROTEIN-RELATED"/>
    <property type="match status" value="1"/>
</dbReference>
<dbReference type="CDD" id="cd06225">
    <property type="entry name" value="HAMP"/>
    <property type="match status" value="1"/>
</dbReference>
<dbReference type="GO" id="GO:0007165">
    <property type="term" value="P:signal transduction"/>
    <property type="evidence" value="ECO:0007669"/>
    <property type="project" value="UniProtKB-KW"/>
</dbReference>
<dbReference type="GO" id="GO:0016020">
    <property type="term" value="C:membrane"/>
    <property type="evidence" value="ECO:0007669"/>
    <property type="project" value="InterPro"/>
</dbReference>
<keyword evidence="5" id="KW-0812">Transmembrane</keyword>
<feature type="domain" description="HAMP" evidence="7">
    <location>
        <begin position="308"/>
        <end position="362"/>
    </location>
</feature>
<keyword evidence="5" id="KW-0472">Membrane</keyword>
<feature type="domain" description="Methyl-accepting transducer" evidence="6">
    <location>
        <begin position="409"/>
        <end position="631"/>
    </location>
</feature>
<evidence type="ECO:0000313" key="9">
    <source>
        <dbReference type="Proteomes" id="UP000518887"/>
    </source>
</evidence>
<accession>A0A7W8G7Y1</accession>
<dbReference type="InterPro" id="IPR004089">
    <property type="entry name" value="MCPsignal_dom"/>
</dbReference>
<evidence type="ECO:0000259" key="6">
    <source>
        <dbReference type="PROSITE" id="PS50111"/>
    </source>
</evidence>
<dbReference type="InterPro" id="IPR003660">
    <property type="entry name" value="HAMP_dom"/>
</dbReference>
<dbReference type="RefSeq" id="WP_184657908.1">
    <property type="nucleotide sequence ID" value="NZ_CP031518.1"/>
</dbReference>
<reference evidence="8 9" key="1">
    <citation type="submission" date="2020-08" db="EMBL/GenBank/DDBJ databases">
        <title>Genomic Encyclopedia of Type Strains, Phase IV (KMG-IV): sequencing the most valuable type-strain genomes for metagenomic binning, comparative biology and taxonomic classification.</title>
        <authorList>
            <person name="Goeker M."/>
        </authorList>
    </citation>
    <scope>NUCLEOTIDE SEQUENCE [LARGE SCALE GENOMIC DNA]</scope>
    <source>
        <strain evidence="8 9">DSM 103462</strain>
    </source>
</reference>
<gene>
    <name evidence="8" type="ORF">HNP76_000882</name>
</gene>
<dbReference type="Gene3D" id="3.30.450.20">
    <property type="entry name" value="PAS domain"/>
    <property type="match status" value="1"/>
</dbReference>
<sequence>MNFKSLKAKLMLLLILIVAVSNVILGLIAYKMSKSSLEGSVEKTLTTISDKVASEVKMANDREFHMLEVLANMSVIKDPNVSTQEKNAVISEAASTDSNYENIAFYDESGISVTADGKTINFSDRPYFRQALLGNRYVSDPAISPVTNQLLMFYSVPVYNQYRTHIVGVICAVFHGETISAMCRRIYIGKESHPFIINMKTGKTVADSNIDYVIKGQILKNDTTGAMQEAIIDAMSGKTTYKAFFEPWRKKIMVASYQPVGGNCDWAVFCMAPYSEYFGLISKMFVSMAAVLFGILLIAGILCALIISVSIKPLKLVEASITEIASGHADLTKRIAVTSNDEIGNVVKGFNLFTEKLQTIISKVKSSKENLGTVGSDMTASVDDTAASITEIIANIESVHNQISNQNSSVQQTAGAVNEIASNIESLERMIETQSAGVSQASAAVEQMIGNINSVNASVDKMANSFSQLELQAKNGSDKQRDVNEKIEDIERQSTMLQEANVAIASIASQTNLLAMNAAIEAAHAGEAGKGFAVVADEIRKLSETSTIQSKTIGDQLNGIKDSINSVVSASAESSQAFLTVSEKINETNQLVRQIKAAMAEQTEGSAQINDALHAMNDSTSEVRTASHEMSVGNRAILEEVKHLQDATSTMLSSMDEMSVGARKINETGAALNGISSKMNDSITEIGSQIDQFKV</sequence>
<keyword evidence="1 3" id="KW-0807">Transducer</keyword>
<dbReference type="Pfam" id="PF00015">
    <property type="entry name" value="MCPsignal"/>
    <property type="match status" value="1"/>
</dbReference>
<comment type="caution">
    <text evidence="8">The sequence shown here is derived from an EMBL/GenBank/DDBJ whole genome shotgun (WGS) entry which is preliminary data.</text>
</comment>
<dbReference type="SMART" id="SM00283">
    <property type="entry name" value="MA"/>
    <property type="match status" value="1"/>
</dbReference>
<dbReference type="CDD" id="cd12914">
    <property type="entry name" value="PDC1_DGC_like"/>
    <property type="match status" value="1"/>
</dbReference>
<evidence type="ECO:0000256" key="5">
    <source>
        <dbReference type="SAM" id="Phobius"/>
    </source>
</evidence>
<protein>
    <submittedName>
        <fullName evidence="8">Methyl-accepting chemotaxis protein</fullName>
    </submittedName>
</protein>
<dbReference type="AlphaFoldDB" id="A0A7W8G7Y1"/>
<dbReference type="InterPro" id="IPR029151">
    <property type="entry name" value="Sensor-like_sf"/>
</dbReference>
<feature type="coiled-coil region" evidence="4">
    <location>
        <begin position="473"/>
        <end position="500"/>
    </location>
</feature>
<comment type="similarity">
    <text evidence="2">Belongs to the methyl-accepting chemotaxis (MCP) protein family.</text>
</comment>
<dbReference type="SUPFAM" id="SSF103190">
    <property type="entry name" value="Sensory domain-like"/>
    <property type="match status" value="1"/>
</dbReference>
<proteinExistence type="inferred from homology"/>
<dbReference type="Pfam" id="PF00672">
    <property type="entry name" value="HAMP"/>
    <property type="match status" value="1"/>
</dbReference>
<dbReference type="GO" id="GO:0004888">
    <property type="term" value="F:transmembrane signaling receptor activity"/>
    <property type="evidence" value="ECO:0007669"/>
    <property type="project" value="InterPro"/>
</dbReference>
<keyword evidence="9" id="KW-1185">Reference proteome</keyword>
<feature type="transmembrane region" description="Helical" evidence="5">
    <location>
        <begin position="284"/>
        <end position="307"/>
    </location>
</feature>
<evidence type="ECO:0000313" key="8">
    <source>
        <dbReference type="EMBL" id="MBB5225538.1"/>
    </source>
</evidence>
<keyword evidence="4" id="KW-0175">Coiled coil</keyword>
<evidence type="ECO:0000256" key="3">
    <source>
        <dbReference type="PROSITE-ProRule" id="PRU00284"/>
    </source>
</evidence>
<dbReference type="GO" id="GO:0006935">
    <property type="term" value="P:chemotaxis"/>
    <property type="evidence" value="ECO:0007669"/>
    <property type="project" value="InterPro"/>
</dbReference>
<dbReference type="InterPro" id="IPR004090">
    <property type="entry name" value="Chemotax_Me-accpt_rcpt"/>
</dbReference>
<dbReference type="SUPFAM" id="SSF58104">
    <property type="entry name" value="Methyl-accepting chemotaxis protein (MCP) signaling domain"/>
    <property type="match status" value="2"/>
</dbReference>
<dbReference type="PRINTS" id="PR00260">
    <property type="entry name" value="CHEMTRNSDUCR"/>
</dbReference>
<dbReference type="PANTHER" id="PTHR32089">
    <property type="entry name" value="METHYL-ACCEPTING CHEMOTAXIS PROTEIN MCPB"/>
    <property type="match status" value="1"/>
</dbReference>
<dbReference type="EMBL" id="JACHFQ010000002">
    <property type="protein sequence ID" value="MBB5225538.1"/>
    <property type="molecule type" value="Genomic_DNA"/>
</dbReference>
<dbReference type="Gene3D" id="6.10.340.10">
    <property type="match status" value="1"/>
</dbReference>
<dbReference type="PROSITE" id="PS50885">
    <property type="entry name" value="HAMP"/>
    <property type="match status" value="1"/>
</dbReference>
<evidence type="ECO:0000259" key="7">
    <source>
        <dbReference type="PROSITE" id="PS50885"/>
    </source>
</evidence>
<organism evidence="8 9">
    <name type="scientific">Treponema ruminis</name>
    <dbReference type="NCBI Taxonomy" id="744515"/>
    <lineage>
        <taxon>Bacteria</taxon>
        <taxon>Pseudomonadati</taxon>
        <taxon>Spirochaetota</taxon>
        <taxon>Spirochaetia</taxon>
        <taxon>Spirochaetales</taxon>
        <taxon>Treponemataceae</taxon>
        <taxon>Treponema</taxon>
    </lineage>
</organism>
<name>A0A7W8G7Y1_9SPIR</name>
<dbReference type="Gene3D" id="1.10.287.950">
    <property type="entry name" value="Methyl-accepting chemotaxis protein"/>
    <property type="match status" value="1"/>
</dbReference>